<dbReference type="Ensembl" id="ENSOANT00000056281.1">
    <property type="protein sequence ID" value="ENSOANP00000038262.1"/>
    <property type="gene ID" value="ENSOANG00000020429.3"/>
</dbReference>
<evidence type="ECO:0000313" key="3">
    <source>
        <dbReference type="Proteomes" id="UP000002279"/>
    </source>
</evidence>
<keyword evidence="3" id="KW-1185">Reference proteome</keyword>
<evidence type="ECO:0000256" key="1">
    <source>
        <dbReference type="SAM" id="MobiDB-lite"/>
    </source>
</evidence>
<feature type="region of interest" description="Disordered" evidence="1">
    <location>
        <begin position="15"/>
        <end position="45"/>
    </location>
</feature>
<dbReference type="GO" id="GO:0007276">
    <property type="term" value="P:gamete generation"/>
    <property type="evidence" value="ECO:0007669"/>
    <property type="project" value="InterPro"/>
</dbReference>
<protein>
    <submittedName>
        <fullName evidence="2">Spermatosis associated 22</fullName>
    </submittedName>
</protein>
<reference evidence="2 3" key="1">
    <citation type="journal article" date="2008" name="Nature">
        <title>Genome analysis of the platypus reveals unique signatures of evolution.</title>
        <authorList>
            <person name="Warren W.C."/>
            <person name="Hillier L.W."/>
            <person name="Marshall Graves J.A."/>
            <person name="Birney E."/>
            <person name="Ponting C.P."/>
            <person name="Grutzner F."/>
            <person name="Belov K."/>
            <person name="Miller W."/>
            <person name="Clarke L."/>
            <person name="Chinwalla A.T."/>
            <person name="Yang S.P."/>
            <person name="Heger A."/>
            <person name="Locke D.P."/>
            <person name="Miethke P."/>
            <person name="Waters P.D."/>
            <person name="Veyrunes F."/>
            <person name="Fulton L."/>
            <person name="Fulton B."/>
            <person name="Graves T."/>
            <person name="Wallis J."/>
            <person name="Puente X.S."/>
            <person name="Lopez-Otin C."/>
            <person name="Ordonez G.R."/>
            <person name="Eichler E.E."/>
            <person name="Chen L."/>
            <person name="Cheng Z."/>
            <person name="Deakin J.E."/>
            <person name="Alsop A."/>
            <person name="Thompson K."/>
            <person name="Kirby P."/>
            <person name="Papenfuss A.T."/>
            <person name="Wakefield M.J."/>
            <person name="Olender T."/>
            <person name="Lancet D."/>
            <person name="Huttley G.A."/>
            <person name="Smit A.F."/>
            <person name="Pask A."/>
            <person name="Temple-Smith P."/>
            <person name="Batzer M.A."/>
            <person name="Walker J.A."/>
            <person name="Konkel M.K."/>
            <person name="Harris R.S."/>
            <person name="Whittington C.M."/>
            <person name="Wong E.S."/>
            <person name="Gemmell N.J."/>
            <person name="Buschiazzo E."/>
            <person name="Vargas Jentzsch I.M."/>
            <person name="Merkel A."/>
            <person name="Schmitz J."/>
            <person name="Zemann A."/>
            <person name="Churakov G."/>
            <person name="Kriegs J.O."/>
            <person name="Brosius J."/>
            <person name="Murchison E.P."/>
            <person name="Sachidanandam R."/>
            <person name="Smith C."/>
            <person name="Hannon G.J."/>
            <person name="Tsend-Ayush E."/>
            <person name="McMillan D."/>
            <person name="Attenborough R."/>
            <person name="Rens W."/>
            <person name="Ferguson-Smith M."/>
            <person name="Lefevre C.M."/>
            <person name="Sharp J.A."/>
            <person name="Nicholas K.R."/>
            <person name="Ray D.A."/>
            <person name="Kube M."/>
            <person name="Reinhardt R."/>
            <person name="Pringle T.H."/>
            <person name="Taylor J."/>
            <person name="Jones R.C."/>
            <person name="Nixon B."/>
            <person name="Dacheux J.L."/>
            <person name="Niwa H."/>
            <person name="Sekita Y."/>
            <person name="Huang X."/>
            <person name="Stark A."/>
            <person name="Kheradpour P."/>
            <person name="Kellis M."/>
            <person name="Flicek P."/>
            <person name="Chen Y."/>
            <person name="Webber C."/>
            <person name="Hardison R."/>
            <person name="Nelson J."/>
            <person name="Hallsworth-Pepin K."/>
            <person name="Delehaunty K."/>
            <person name="Markovic C."/>
            <person name="Minx P."/>
            <person name="Feng Y."/>
            <person name="Kremitzki C."/>
            <person name="Mitreva M."/>
            <person name="Glasscock J."/>
            <person name="Wylie T."/>
            <person name="Wohldmann P."/>
            <person name="Thiru P."/>
            <person name="Nhan M.N."/>
            <person name="Pohl C.S."/>
            <person name="Smith S.M."/>
            <person name="Hou S."/>
            <person name="Nefedov M."/>
            <person name="de Jong P.J."/>
            <person name="Renfree M.B."/>
            <person name="Mardis E.R."/>
            <person name="Wilson R.K."/>
        </authorList>
    </citation>
    <scope>NUCLEOTIDE SEQUENCE [LARGE SCALE GENOMIC DNA]</scope>
    <source>
        <strain evidence="2 3">Glennie</strain>
    </source>
</reference>
<reference evidence="2" key="2">
    <citation type="submission" date="2025-08" db="UniProtKB">
        <authorList>
            <consortium name="Ensembl"/>
        </authorList>
    </citation>
    <scope>IDENTIFICATION</scope>
    <source>
        <strain evidence="2">Glennie</strain>
    </source>
</reference>
<name>A0A6I8NAR7_ORNAN</name>
<dbReference type="InParanoid" id="A0A6I8NAR7"/>
<feature type="compositionally biased region" description="Polar residues" evidence="1">
    <location>
        <begin position="20"/>
        <end position="37"/>
    </location>
</feature>
<dbReference type="Proteomes" id="UP000002279">
    <property type="component" value="Chromosome 17"/>
</dbReference>
<dbReference type="GeneTree" id="ENSGT00390000018151"/>
<dbReference type="AlphaFoldDB" id="A0A6I8NAR7"/>
<gene>
    <name evidence="2" type="primary">SPATA22</name>
</gene>
<dbReference type="GO" id="GO:0007129">
    <property type="term" value="P:homologous chromosome pairing at meiosis"/>
    <property type="evidence" value="ECO:0007669"/>
    <property type="project" value="InterPro"/>
</dbReference>
<organism evidence="2 3">
    <name type="scientific">Ornithorhynchus anatinus</name>
    <name type="common">Duckbill platypus</name>
    <dbReference type="NCBI Taxonomy" id="9258"/>
    <lineage>
        <taxon>Eukaryota</taxon>
        <taxon>Metazoa</taxon>
        <taxon>Chordata</taxon>
        <taxon>Craniata</taxon>
        <taxon>Vertebrata</taxon>
        <taxon>Euteleostomi</taxon>
        <taxon>Mammalia</taxon>
        <taxon>Monotremata</taxon>
        <taxon>Ornithorhynchidae</taxon>
        <taxon>Ornithorhynchus</taxon>
    </lineage>
</organism>
<evidence type="ECO:0000313" key="2">
    <source>
        <dbReference type="Ensembl" id="ENSOANP00000038262.1"/>
    </source>
</evidence>
<accession>A0A6I8NAR7</accession>
<dbReference type="InterPro" id="IPR033536">
    <property type="entry name" value="Spata22"/>
</dbReference>
<dbReference type="Bgee" id="ENSOANG00000020429">
    <property type="expression patterns" value="Expressed in testis and 7 other cell types or tissues"/>
</dbReference>
<sequence length="324" mass="37318">MLNLGFLPVPLFNQKKRSRQPLTSNPLKNDPSPSTGPENYDFPPLPSGKRWGIPCQADSVFRTFQGRTIKWNILELDTNSWNRYEFNPVGRATDLMAANSIVPGQTKNLEIKPYQRQLEYPKLSQQKETALPRQMCSSKTQWSEFSTKIRQLENTSSVQSFKYNSQLNQCNRKKFSDISEEKTMKTVPTVQLKLKEKDNSLRIISAVIESVKYWSGYTYKTVLLFEVLGTLDSAVTPGDYGAKTFLLRDGRNTLPCIFYEIDRELPRLIRGKVHRCVGNYDQKRNIFKCVSVRPASVPEQKAFQEFVKISDSELRHCIRTVNEV</sequence>
<reference evidence="2" key="3">
    <citation type="submission" date="2025-09" db="UniProtKB">
        <authorList>
            <consortium name="Ensembl"/>
        </authorList>
    </citation>
    <scope>IDENTIFICATION</scope>
    <source>
        <strain evidence="2">Glennie</strain>
    </source>
</reference>
<dbReference type="PANTHER" id="PTHR35258">
    <property type="entry name" value="SPERMATOGENESIS-ASSOCIATED PROTEIN 22"/>
    <property type="match status" value="1"/>
</dbReference>
<dbReference type="FunCoup" id="A0A6I8NAR7">
    <property type="interactions" value="33"/>
</dbReference>
<dbReference type="GO" id="GO:0051445">
    <property type="term" value="P:regulation of meiotic cell cycle"/>
    <property type="evidence" value="ECO:0000318"/>
    <property type="project" value="GO_Central"/>
</dbReference>
<dbReference type="PANTHER" id="PTHR35258:SF1">
    <property type="entry name" value="SPERMATOGENESIS-ASSOCIATED PROTEIN 22"/>
    <property type="match status" value="1"/>
</dbReference>
<proteinExistence type="predicted"/>
<dbReference type="GO" id="GO:0000711">
    <property type="term" value="P:meiotic DNA repair synthesis"/>
    <property type="evidence" value="ECO:0007669"/>
    <property type="project" value="InterPro"/>
</dbReference>